<evidence type="ECO:0000313" key="3">
    <source>
        <dbReference type="EnsemblProtists" id="EKX31030"/>
    </source>
</evidence>
<dbReference type="KEGG" id="gtt:GUITHDRAFT_122768"/>
<name>L1I5A0_GUITC</name>
<proteinExistence type="predicted"/>
<evidence type="ECO:0000313" key="4">
    <source>
        <dbReference type="Proteomes" id="UP000011087"/>
    </source>
</evidence>
<accession>L1I5A0</accession>
<dbReference type="AlphaFoldDB" id="L1I5A0"/>
<evidence type="ECO:0000313" key="2">
    <source>
        <dbReference type="EMBL" id="EKX31030.1"/>
    </source>
</evidence>
<dbReference type="PaxDb" id="55529-EKX31030"/>
<dbReference type="EMBL" id="JH993389">
    <property type="protein sequence ID" value="EKX31030.1"/>
    <property type="molecule type" value="Genomic_DNA"/>
</dbReference>
<feature type="region of interest" description="Disordered" evidence="1">
    <location>
        <begin position="31"/>
        <end position="73"/>
    </location>
</feature>
<sequence>MQRESVRTSVDDVQDEIAAELKDQTRIKEVEKQLTWRPAPPRSHEDFEPANRNPTHEKVLDPSAKLGKPSGKRTKMKMLQELVSDLANTAITASISIAKHTGKSWQEEGGIGSGMLVDNDTCIDDCMYNGIESQTCSSSEANSEYIGSSPHSMSDSESDTSSKESAKPFGADYRDNFADCETKQEWQEGPPKRIECKADEQELNESTPSLLTEMQPELQSKGQLDTITQRYSDLAGSRDQLEIIDELKMHEAISNSFGQAPGTSRMDELEYSDVLWDDGAMYQALLDQRGKFGPAMVSESDMNKEIVLTSTLVVL</sequence>
<feature type="compositionally biased region" description="Basic and acidic residues" evidence="1">
    <location>
        <begin position="160"/>
        <end position="170"/>
    </location>
</feature>
<dbReference type="HOGENOM" id="CLU_884112_0_0_1"/>
<dbReference type="Proteomes" id="UP000011087">
    <property type="component" value="Unassembled WGS sequence"/>
</dbReference>
<dbReference type="GeneID" id="17287751"/>
<protein>
    <submittedName>
        <fullName evidence="2 3">Uncharacterized protein</fullName>
    </submittedName>
</protein>
<reference evidence="2 4" key="1">
    <citation type="journal article" date="2012" name="Nature">
        <title>Algal genomes reveal evolutionary mosaicism and the fate of nucleomorphs.</title>
        <authorList>
            <consortium name="DOE Joint Genome Institute"/>
            <person name="Curtis B.A."/>
            <person name="Tanifuji G."/>
            <person name="Burki F."/>
            <person name="Gruber A."/>
            <person name="Irimia M."/>
            <person name="Maruyama S."/>
            <person name="Arias M.C."/>
            <person name="Ball S.G."/>
            <person name="Gile G.H."/>
            <person name="Hirakawa Y."/>
            <person name="Hopkins J.F."/>
            <person name="Kuo A."/>
            <person name="Rensing S.A."/>
            <person name="Schmutz J."/>
            <person name="Symeonidi A."/>
            <person name="Elias M."/>
            <person name="Eveleigh R.J."/>
            <person name="Herman E.K."/>
            <person name="Klute M.J."/>
            <person name="Nakayama T."/>
            <person name="Obornik M."/>
            <person name="Reyes-Prieto A."/>
            <person name="Armbrust E.V."/>
            <person name="Aves S.J."/>
            <person name="Beiko R.G."/>
            <person name="Coutinho P."/>
            <person name="Dacks J.B."/>
            <person name="Durnford D.G."/>
            <person name="Fast N.M."/>
            <person name="Green B.R."/>
            <person name="Grisdale C.J."/>
            <person name="Hempel F."/>
            <person name="Henrissat B."/>
            <person name="Hoppner M.P."/>
            <person name="Ishida K."/>
            <person name="Kim E."/>
            <person name="Koreny L."/>
            <person name="Kroth P.G."/>
            <person name="Liu Y."/>
            <person name="Malik S.B."/>
            <person name="Maier U.G."/>
            <person name="McRose D."/>
            <person name="Mock T."/>
            <person name="Neilson J.A."/>
            <person name="Onodera N.T."/>
            <person name="Poole A.M."/>
            <person name="Pritham E.J."/>
            <person name="Richards T.A."/>
            <person name="Rocap G."/>
            <person name="Roy S.W."/>
            <person name="Sarai C."/>
            <person name="Schaack S."/>
            <person name="Shirato S."/>
            <person name="Slamovits C.H."/>
            <person name="Spencer D.F."/>
            <person name="Suzuki S."/>
            <person name="Worden A.Z."/>
            <person name="Zauner S."/>
            <person name="Barry K."/>
            <person name="Bell C."/>
            <person name="Bharti A.K."/>
            <person name="Crow J.A."/>
            <person name="Grimwood J."/>
            <person name="Kramer R."/>
            <person name="Lindquist E."/>
            <person name="Lucas S."/>
            <person name="Salamov A."/>
            <person name="McFadden G.I."/>
            <person name="Lane C.E."/>
            <person name="Keeling P.J."/>
            <person name="Gray M.W."/>
            <person name="Grigoriev I.V."/>
            <person name="Archibald J.M."/>
        </authorList>
    </citation>
    <scope>NUCLEOTIDE SEQUENCE</scope>
    <source>
        <strain evidence="2 4">CCMP2712</strain>
    </source>
</reference>
<reference evidence="4" key="2">
    <citation type="submission" date="2012-11" db="EMBL/GenBank/DDBJ databases">
        <authorList>
            <person name="Kuo A."/>
            <person name="Curtis B.A."/>
            <person name="Tanifuji G."/>
            <person name="Burki F."/>
            <person name="Gruber A."/>
            <person name="Irimia M."/>
            <person name="Maruyama S."/>
            <person name="Arias M.C."/>
            <person name="Ball S.G."/>
            <person name="Gile G.H."/>
            <person name="Hirakawa Y."/>
            <person name="Hopkins J.F."/>
            <person name="Rensing S.A."/>
            <person name="Schmutz J."/>
            <person name="Symeonidi A."/>
            <person name="Elias M."/>
            <person name="Eveleigh R.J."/>
            <person name="Herman E.K."/>
            <person name="Klute M.J."/>
            <person name="Nakayama T."/>
            <person name="Obornik M."/>
            <person name="Reyes-Prieto A."/>
            <person name="Armbrust E.V."/>
            <person name="Aves S.J."/>
            <person name="Beiko R.G."/>
            <person name="Coutinho P."/>
            <person name="Dacks J.B."/>
            <person name="Durnford D.G."/>
            <person name="Fast N.M."/>
            <person name="Green B.R."/>
            <person name="Grisdale C."/>
            <person name="Hempe F."/>
            <person name="Henrissat B."/>
            <person name="Hoppner M.P."/>
            <person name="Ishida K.-I."/>
            <person name="Kim E."/>
            <person name="Koreny L."/>
            <person name="Kroth P.G."/>
            <person name="Liu Y."/>
            <person name="Malik S.-B."/>
            <person name="Maier U.G."/>
            <person name="McRose D."/>
            <person name="Mock T."/>
            <person name="Neilson J.A."/>
            <person name="Onodera N.T."/>
            <person name="Poole A.M."/>
            <person name="Pritham E.J."/>
            <person name="Richards T.A."/>
            <person name="Rocap G."/>
            <person name="Roy S.W."/>
            <person name="Sarai C."/>
            <person name="Schaack S."/>
            <person name="Shirato S."/>
            <person name="Slamovits C.H."/>
            <person name="Spencer D.F."/>
            <person name="Suzuki S."/>
            <person name="Worden A.Z."/>
            <person name="Zauner S."/>
            <person name="Barry K."/>
            <person name="Bell C."/>
            <person name="Bharti A.K."/>
            <person name="Crow J.A."/>
            <person name="Grimwood J."/>
            <person name="Kramer R."/>
            <person name="Lindquist E."/>
            <person name="Lucas S."/>
            <person name="Salamov A."/>
            <person name="McFadden G.I."/>
            <person name="Lane C.E."/>
            <person name="Keeling P.J."/>
            <person name="Gray M.W."/>
            <person name="Grigoriev I.V."/>
            <person name="Archibald J.M."/>
        </authorList>
    </citation>
    <scope>NUCLEOTIDE SEQUENCE</scope>
    <source>
        <strain evidence="4">CCMP2712</strain>
    </source>
</reference>
<reference evidence="3" key="3">
    <citation type="submission" date="2016-03" db="UniProtKB">
        <authorList>
            <consortium name="EnsemblProtists"/>
        </authorList>
    </citation>
    <scope>IDENTIFICATION</scope>
</reference>
<organism evidence="2">
    <name type="scientific">Guillardia theta (strain CCMP2712)</name>
    <name type="common">Cryptophyte</name>
    <dbReference type="NCBI Taxonomy" id="905079"/>
    <lineage>
        <taxon>Eukaryota</taxon>
        <taxon>Cryptophyceae</taxon>
        <taxon>Pyrenomonadales</taxon>
        <taxon>Geminigeraceae</taxon>
        <taxon>Guillardia</taxon>
    </lineage>
</organism>
<dbReference type="RefSeq" id="XP_005818010.1">
    <property type="nucleotide sequence ID" value="XM_005817953.1"/>
</dbReference>
<feature type="compositionally biased region" description="Basic and acidic residues" evidence="1">
    <location>
        <begin position="42"/>
        <end position="60"/>
    </location>
</feature>
<feature type="region of interest" description="Disordered" evidence="1">
    <location>
        <begin position="139"/>
        <end position="170"/>
    </location>
</feature>
<gene>
    <name evidence="2" type="ORF">GUITHDRAFT_122768</name>
</gene>
<keyword evidence="4" id="KW-1185">Reference proteome</keyword>
<evidence type="ECO:0000256" key="1">
    <source>
        <dbReference type="SAM" id="MobiDB-lite"/>
    </source>
</evidence>
<dbReference type="EnsemblProtists" id="EKX31030">
    <property type="protein sequence ID" value="EKX31030"/>
    <property type="gene ID" value="GUITHDRAFT_122768"/>
</dbReference>